<keyword evidence="3" id="KW-0472">Membrane</keyword>
<feature type="active site" description="Proton acceptor" evidence="2">
    <location>
        <position position="242"/>
    </location>
</feature>
<comment type="caution">
    <text evidence="5">The sequence shown here is derived from an EMBL/GenBank/DDBJ whole genome shotgun (WGS) entry which is preliminary data.</text>
</comment>
<keyword evidence="3" id="KW-0812">Transmembrane</keyword>
<accession>A0A368K2N0</accession>
<organism evidence="5 6">
    <name type="scientific">Phyllobacterium salinisoli</name>
    <dbReference type="NCBI Taxonomy" id="1899321"/>
    <lineage>
        <taxon>Bacteria</taxon>
        <taxon>Pseudomonadati</taxon>
        <taxon>Pseudomonadota</taxon>
        <taxon>Alphaproteobacteria</taxon>
        <taxon>Hyphomicrobiales</taxon>
        <taxon>Phyllobacteriaceae</taxon>
        <taxon>Phyllobacterium</taxon>
    </lineage>
</organism>
<dbReference type="InterPro" id="IPR052580">
    <property type="entry name" value="Lipid_Hydrolase"/>
</dbReference>
<feature type="short sequence motif" description="DGA/G" evidence="2">
    <location>
        <begin position="242"/>
        <end position="244"/>
    </location>
</feature>
<dbReference type="SUPFAM" id="SSF52151">
    <property type="entry name" value="FabD/lysophospholipase-like"/>
    <property type="match status" value="1"/>
</dbReference>
<evidence type="ECO:0000313" key="6">
    <source>
        <dbReference type="Proteomes" id="UP000253420"/>
    </source>
</evidence>
<dbReference type="Gene3D" id="3.40.1090.10">
    <property type="entry name" value="Cytosolic phospholipase A2 catalytic domain"/>
    <property type="match status" value="2"/>
</dbReference>
<dbReference type="PANTHER" id="PTHR46394:SF1">
    <property type="entry name" value="PNPLA DOMAIN-CONTAINING PROTEIN"/>
    <property type="match status" value="1"/>
</dbReference>
<dbReference type="GO" id="GO:0016787">
    <property type="term" value="F:hydrolase activity"/>
    <property type="evidence" value="ECO:0007669"/>
    <property type="project" value="UniProtKB-UniRule"/>
</dbReference>
<evidence type="ECO:0000256" key="1">
    <source>
        <dbReference type="ARBA" id="ARBA00023098"/>
    </source>
</evidence>
<evidence type="ECO:0000259" key="4">
    <source>
        <dbReference type="PROSITE" id="PS51635"/>
    </source>
</evidence>
<feature type="short sequence motif" description="GXSXG" evidence="2">
    <location>
        <begin position="34"/>
        <end position="38"/>
    </location>
</feature>
<comment type="caution">
    <text evidence="2">Lacks conserved residue(s) required for the propagation of feature annotation.</text>
</comment>
<sequence>MFVAFAGGGAKALIHLGALRALESKGVDFRGLSGTSAGALVATLKASGFSADELLNPLDKSSVISRLGEIRPSIKQAKHLFGRWGWWKVWLFRTAMPMLPTILCVSLVGVALALISVGAFLAWGRIFLAAAIFTALIIFLGCVATSLLSGLARSREFSEALGILLQQRMFPSESGRVVRMSDFGRDGRPILKIVSANLTTGKMELFSPERTPNVPVADAVAASISLPIIFEPLIIDENLHMDGGIVSNLPAWPFDEERELDPDAITLAVEIQTAKERRILNRLNWLGAFIQTGLFGSSELNLRAAGQAERLELSTSLHLLEFDLSVDRAVKKVLDAETAATAKLELRPCGSACGCEAGPPARSDRF</sequence>
<evidence type="ECO:0000313" key="5">
    <source>
        <dbReference type="EMBL" id="RCS22733.1"/>
    </source>
</evidence>
<dbReference type="Proteomes" id="UP000253420">
    <property type="component" value="Unassembled WGS sequence"/>
</dbReference>
<dbReference type="PROSITE" id="PS51635">
    <property type="entry name" value="PNPLA"/>
    <property type="match status" value="1"/>
</dbReference>
<dbReference type="GO" id="GO:0016042">
    <property type="term" value="P:lipid catabolic process"/>
    <property type="evidence" value="ECO:0007669"/>
    <property type="project" value="UniProtKB-UniRule"/>
</dbReference>
<feature type="domain" description="PNPLA" evidence="4">
    <location>
        <begin position="3"/>
        <end position="255"/>
    </location>
</feature>
<keyword evidence="1 2" id="KW-0443">Lipid metabolism</keyword>
<evidence type="ECO:0000256" key="2">
    <source>
        <dbReference type="PROSITE-ProRule" id="PRU01161"/>
    </source>
</evidence>
<gene>
    <name evidence="5" type="ORF">DUT91_17905</name>
</gene>
<dbReference type="PANTHER" id="PTHR46394">
    <property type="entry name" value="ANNEXIN"/>
    <property type="match status" value="1"/>
</dbReference>
<keyword evidence="2" id="KW-0442">Lipid degradation</keyword>
<keyword evidence="2" id="KW-0378">Hydrolase</keyword>
<name>A0A368K2N0_9HYPH</name>
<keyword evidence="3" id="KW-1133">Transmembrane helix</keyword>
<dbReference type="Pfam" id="PF01734">
    <property type="entry name" value="Patatin"/>
    <property type="match status" value="1"/>
</dbReference>
<protein>
    <submittedName>
        <fullName evidence="5">Patatin</fullName>
    </submittedName>
</protein>
<feature type="transmembrane region" description="Helical" evidence="3">
    <location>
        <begin position="126"/>
        <end position="148"/>
    </location>
</feature>
<keyword evidence="6" id="KW-1185">Reference proteome</keyword>
<feature type="transmembrane region" description="Helical" evidence="3">
    <location>
        <begin position="98"/>
        <end position="120"/>
    </location>
</feature>
<feature type="active site" description="Nucleophile" evidence="2">
    <location>
        <position position="36"/>
    </location>
</feature>
<dbReference type="AlphaFoldDB" id="A0A368K2N0"/>
<dbReference type="RefSeq" id="WP_114441850.1">
    <property type="nucleotide sequence ID" value="NZ_QOZG01000007.1"/>
</dbReference>
<dbReference type="InterPro" id="IPR002641">
    <property type="entry name" value="PNPLA_dom"/>
</dbReference>
<reference evidence="5 6" key="1">
    <citation type="submission" date="2018-07" db="EMBL/GenBank/DDBJ databases">
        <title>The draft genome of Phyllobacterium salinisoli.</title>
        <authorList>
            <person name="Liu L."/>
            <person name="Li L."/>
            <person name="Zhang X."/>
            <person name="Liang L."/>
        </authorList>
    </citation>
    <scope>NUCLEOTIDE SEQUENCE [LARGE SCALE GENOMIC DNA]</scope>
    <source>
        <strain evidence="5 6">LLAN61</strain>
    </source>
</reference>
<dbReference type="InterPro" id="IPR016035">
    <property type="entry name" value="Acyl_Trfase/lysoPLipase"/>
</dbReference>
<dbReference type="EMBL" id="QOZG01000007">
    <property type="protein sequence ID" value="RCS22733.1"/>
    <property type="molecule type" value="Genomic_DNA"/>
</dbReference>
<evidence type="ECO:0000256" key="3">
    <source>
        <dbReference type="SAM" id="Phobius"/>
    </source>
</evidence>
<proteinExistence type="predicted"/>